<dbReference type="SUPFAM" id="SSF48403">
    <property type="entry name" value="Ankyrin repeat"/>
    <property type="match status" value="1"/>
</dbReference>
<dbReference type="Proteomes" id="UP000001542">
    <property type="component" value="Unassembled WGS sequence"/>
</dbReference>
<feature type="repeat" description="ANK" evidence="1">
    <location>
        <begin position="315"/>
        <end position="347"/>
    </location>
</feature>
<reference evidence="3" key="2">
    <citation type="journal article" date="2007" name="Science">
        <title>Draft genome sequence of the sexually transmitted pathogen Trichomonas vaginalis.</title>
        <authorList>
            <person name="Carlton J.M."/>
            <person name="Hirt R.P."/>
            <person name="Silva J.C."/>
            <person name="Delcher A.L."/>
            <person name="Schatz M."/>
            <person name="Zhao Q."/>
            <person name="Wortman J.R."/>
            <person name="Bidwell S.L."/>
            <person name="Alsmark U.C.M."/>
            <person name="Besteiro S."/>
            <person name="Sicheritz-Ponten T."/>
            <person name="Noel C.J."/>
            <person name="Dacks J.B."/>
            <person name="Foster P.G."/>
            <person name="Simillion C."/>
            <person name="Van de Peer Y."/>
            <person name="Miranda-Saavedra D."/>
            <person name="Barton G.J."/>
            <person name="Westrop G.D."/>
            <person name="Mueller S."/>
            <person name="Dessi D."/>
            <person name="Fiori P.L."/>
            <person name="Ren Q."/>
            <person name="Paulsen I."/>
            <person name="Zhang H."/>
            <person name="Bastida-Corcuera F.D."/>
            <person name="Simoes-Barbosa A."/>
            <person name="Brown M.T."/>
            <person name="Hayes R.D."/>
            <person name="Mukherjee M."/>
            <person name="Okumura C.Y."/>
            <person name="Schneider R."/>
            <person name="Smith A.J."/>
            <person name="Vanacova S."/>
            <person name="Villalvazo M."/>
            <person name="Haas B.J."/>
            <person name="Pertea M."/>
            <person name="Feldblyum T.V."/>
            <person name="Utterback T.R."/>
            <person name="Shu C.L."/>
            <person name="Osoegawa K."/>
            <person name="de Jong P.J."/>
            <person name="Hrdy I."/>
            <person name="Horvathova L."/>
            <person name="Zubacova Z."/>
            <person name="Dolezal P."/>
            <person name="Malik S.B."/>
            <person name="Logsdon J.M. Jr."/>
            <person name="Henze K."/>
            <person name="Gupta A."/>
            <person name="Wang C.C."/>
            <person name="Dunne R.L."/>
            <person name="Upcroft J.A."/>
            <person name="Upcroft P."/>
            <person name="White O."/>
            <person name="Salzberg S.L."/>
            <person name="Tang P."/>
            <person name="Chiu C.-H."/>
            <person name="Lee Y.-S."/>
            <person name="Embley T.M."/>
            <person name="Coombs G.H."/>
            <person name="Mottram J.C."/>
            <person name="Tachezy J."/>
            <person name="Fraser-Liggett C.M."/>
            <person name="Johnson P.J."/>
        </authorList>
    </citation>
    <scope>NUCLEOTIDE SEQUENCE [LARGE SCALE GENOMIC DNA]</scope>
    <source>
        <strain evidence="3">G3</strain>
    </source>
</reference>
<dbReference type="VEuPathDB" id="TrichDB:TVAG_354800"/>
<dbReference type="OrthoDB" id="2117797at2759"/>
<dbReference type="Pfam" id="PF11929">
    <property type="entry name" value="DUF3447"/>
    <property type="match status" value="1"/>
</dbReference>
<feature type="repeat" description="ANK" evidence="1">
    <location>
        <begin position="414"/>
        <end position="446"/>
    </location>
</feature>
<dbReference type="EMBL" id="DS113378">
    <property type="protein sequence ID" value="EAY08421.1"/>
    <property type="molecule type" value="Genomic_DNA"/>
</dbReference>
<dbReference type="PANTHER" id="PTHR24182">
    <property type="entry name" value="ANKYRIN REPEAT AND SOCS BOX CONTAINING 4"/>
    <property type="match status" value="1"/>
</dbReference>
<organism evidence="3 4">
    <name type="scientific">Trichomonas vaginalis (strain ATCC PRA-98 / G3)</name>
    <dbReference type="NCBI Taxonomy" id="412133"/>
    <lineage>
        <taxon>Eukaryota</taxon>
        <taxon>Metamonada</taxon>
        <taxon>Parabasalia</taxon>
        <taxon>Trichomonadida</taxon>
        <taxon>Trichomonadidae</taxon>
        <taxon>Trichomonas</taxon>
    </lineage>
</organism>
<dbReference type="VEuPathDB" id="TrichDB:TVAGG3_0516220"/>
<feature type="domain" description="DUF3447" evidence="2">
    <location>
        <begin position="201"/>
        <end position="276"/>
    </location>
</feature>
<dbReference type="InterPro" id="IPR002110">
    <property type="entry name" value="Ankyrin_rpt"/>
</dbReference>
<dbReference type="PROSITE" id="PS50297">
    <property type="entry name" value="ANK_REP_REGION"/>
    <property type="match status" value="5"/>
</dbReference>
<feature type="repeat" description="ANK" evidence="1">
    <location>
        <begin position="381"/>
        <end position="413"/>
    </location>
</feature>
<evidence type="ECO:0000313" key="4">
    <source>
        <dbReference type="Proteomes" id="UP000001542"/>
    </source>
</evidence>
<dbReference type="SUPFAM" id="SSF140860">
    <property type="entry name" value="Pseudo ankyrin repeat-like"/>
    <property type="match status" value="1"/>
</dbReference>
<dbReference type="PANTHER" id="PTHR24182:SF13">
    <property type="entry name" value="LD18443P"/>
    <property type="match status" value="1"/>
</dbReference>
<reference evidence="3" key="1">
    <citation type="submission" date="2006-10" db="EMBL/GenBank/DDBJ databases">
        <authorList>
            <person name="Amadeo P."/>
            <person name="Zhao Q."/>
            <person name="Wortman J."/>
            <person name="Fraser-Liggett C."/>
            <person name="Carlton J."/>
        </authorList>
    </citation>
    <scope>NUCLEOTIDE SEQUENCE</scope>
    <source>
        <strain evidence="3">G3</strain>
    </source>
</reference>
<dbReference type="Pfam" id="PF12796">
    <property type="entry name" value="Ank_2"/>
    <property type="match status" value="2"/>
</dbReference>
<keyword evidence="1" id="KW-0040">ANK repeat</keyword>
<dbReference type="InterPro" id="IPR036770">
    <property type="entry name" value="Ankyrin_rpt-contain_sf"/>
</dbReference>
<dbReference type="AlphaFoldDB" id="A2EFW5"/>
<evidence type="ECO:0000259" key="2">
    <source>
        <dbReference type="Pfam" id="PF11929"/>
    </source>
</evidence>
<evidence type="ECO:0000256" key="1">
    <source>
        <dbReference type="PROSITE-ProRule" id="PRU00023"/>
    </source>
</evidence>
<dbReference type="eggNOG" id="KOG0504">
    <property type="taxonomic scope" value="Eukaryota"/>
</dbReference>
<protein>
    <recommendedName>
        <fullName evidence="2">DUF3447 domain-containing protein</fullName>
    </recommendedName>
</protein>
<dbReference type="KEGG" id="tva:4766320"/>
<keyword evidence="4" id="KW-1185">Reference proteome</keyword>
<dbReference type="STRING" id="5722.A2EFW5"/>
<dbReference type="PROSITE" id="PS50088">
    <property type="entry name" value="ANK_REPEAT"/>
    <property type="match status" value="5"/>
</dbReference>
<dbReference type="RefSeq" id="XP_001320644.1">
    <property type="nucleotide sequence ID" value="XM_001320609.1"/>
</dbReference>
<dbReference type="SMR" id="A2EFW5"/>
<accession>A2EFW5</accession>
<proteinExistence type="predicted"/>
<feature type="repeat" description="ANK" evidence="1">
    <location>
        <begin position="447"/>
        <end position="479"/>
    </location>
</feature>
<gene>
    <name evidence="3" type="ORF">TVAG_354800</name>
</gene>
<sequence length="508" mass="58829">MSDQYNDQSKYIELRNIHKYYIDIYIALYQLKTEKEEELNEIYKMIKTNLIDSKKRLPENIIKDIMRIILYNNRYTKSYLALVKHICDDYHITEVPNIPQIDEYLFYKEYGIKLGKSKDFNELNIGNPNILQENTINAIMNDDIEKLIILAGMDKFNGGQILQSKFYPYIYGLFSQQGFSLLELCCYYGAVNCFKFLRTKFHLHITYACLQFSFLGGNQEIMSECLKRLKPYEGCMEYAIISHNIDFVTFLMNEHKIKIDLEKCGVYNNLDPFLVYSDQTNNIDECFIASALFDIPSLCEYFLSHGANINATNELDKTALHIAARYNNTETIKVLLSHGANINEKGENGETALHIAARYNHTETIKVLHAYGANINEKNYDERTAIYYATYYCKKEATELLLSYGANINEKDKHGRTVLHIAVYHYNEEAIKFLISYGANVNEKDNEGKTALHLAFINSCIKSVELLISNGANINEKDNEGKTSMDRAIDPHFKYNAERLLSHMMTNF</sequence>
<dbReference type="InterPro" id="IPR020683">
    <property type="entry name" value="DUF3447"/>
</dbReference>
<dbReference type="SMART" id="SM00248">
    <property type="entry name" value="ANK"/>
    <property type="match status" value="7"/>
</dbReference>
<dbReference type="Gene3D" id="1.25.40.20">
    <property type="entry name" value="Ankyrin repeat-containing domain"/>
    <property type="match status" value="1"/>
</dbReference>
<dbReference type="InParanoid" id="A2EFW5"/>
<evidence type="ECO:0000313" key="3">
    <source>
        <dbReference type="EMBL" id="EAY08421.1"/>
    </source>
</evidence>
<feature type="repeat" description="ANK" evidence="1">
    <location>
        <begin position="348"/>
        <end position="380"/>
    </location>
</feature>
<dbReference type="PRINTS" id="PR01415">
    <property type="entry name" value="ANKYRIN"/>
</dbReference>
<name>A2EFW5_TRIV3</name>